<keyword evidence="1" id="KW-0175">Coiled coil</keyword>
<name>A0ABV8T2Z0_9GAMM</name>
<dbReference type="Proteomes" id="UP001595904">
    <property type="component" value="Unassembled WGS sequence"/>
</dbReference>
<evidence type="ECO:0000256" key="2">
    <source>
        <dbReference type="SAM" id="SignalP"/>
    </source>
</evidence>
<reference evidence="4" key="1">
    <citation type="journal article" date="2019" name="Int. J. Syst. Evol. Microbiol.">
        <title>The Global Catalogue of Microorganisms (GCM) 10K type strain sequencing project: providing services to taxonomists for standard genome sequencing and annotation.</title>
        <authorList>
            <consortium name="The Broad Institute Genomics Platform"/>
            <consortium name="The Broad Institute Genome Sequencing Center for Infectious Disease"/>
            <person name="Wu L."/>
            <person name="Ma J."/>
        </authorList>
    </citation>
    <scope>NUCLEOTIDE SEQUENCE [LARGE SCALE GENOMIC DNA]</scope>
    <source>
        <strain evidence="4">CGMCC 1.10759</strain>
    </source>
</reference>
<evidence type="ECO:0000313" key="4">
    <source>
        <dbReference type="Proteomes" id="UP001595904"/>
    </source>
</evidence>
<organism evidence="3 4">
    <name type="scientific">Steroidobacter flavus</name>
    <dbReference type="NCBI Taxonomy" id="1842136"/>
    <lineage>
        <taxon>Bacteria</taxon>
        <taxon>Pseudomonadati</taxon>
        <taxon>Pseudomonadota</taxon>
        <taxon>Gammaproteobacteria</taxon>
        <taxon>Steroidobacterales</taxon>
        <taxon>Steroidobacteraceae</taxon>
        <taxon>Steroidobacter</taxon>
    </lineage>
</organism>
<keyword evidence="2" id="KW-0732">Signal</keyword>
<gene>
    <name evidence="3" type="ORF">ACFPN2_32310</name>
</gene>
<feature type="chain" id="PRO_5045220026" evidence="2">
    <location>
        <begin position="27"/>
        <end position="441"/>
    </location>
</feature>
<sequence length="441" mass="49398">MQGSNRASCSAIALWLMCFVSHATLAQSDPFIIGGAKGARPAVCPRPVAHLARQELAALAPDRKHQYLSEERHRLLLNLEIAFTEYDDASLEQALREMAADRGFFEAQRRMEEVSILEVQLVLARWRHDVEGLSAGRRRFESLASTVSRSDVSSWLTRRRTLIDLLVWESLEGSKSQRSALLRDIDRSVAEVLQIARESDSAESIRDFELRRRMVGLWRAVLDEDALRLAPLLDEYRKEVDESRSATERLDAAISALDALLQYASIARDASGVRAVEEAQRRIAEAQSLLAKAEAEVLPTASRALSRYSGVWALSPARDFCVIRAELDESRAHAIILMQSLRGDDVTPDLAALQEAIATLNRVNKAMSQQPKFKQSVSVDLWLAVAYRLMATTAAGPQKQDWLERAERALTAGTQRAAECFCGSLRERIEKERSELMRLKS</sequence>
<keyword evidence="4" id="KW-1185">Reference proteome</keyword>
<feature type="coiled-coil region" evidence="1">
    <location>
        <begin position="233"/>
        <end position="296"/>
    </location>
</feature>
<accession>A0ABV8T2Z0</accession>
<dbReference type="EMBL" id="JBHSDU010000015">
    <property type="protein sequence ID" value="MFC4313802.1"/>
    <property type="molecule type" value="Genomic_DNA"/>
</dbReference>
<protein>
    <submittedName>
        <fullName evidence="3">Uncharacterized protein</fullName>
    </submittedName>
</protein>
<evidence type="ECO:0000313" key="3">
    <source>
        <dbReference type="EMBL" id="MFC4313802.1"/>
    </source>
</evidence>
<proteinExistence type="predicted"/>
<dbReference type="RefSeq" id="WP_380604447.1">
    <property type="nucleotide sequence ID" value="NZ_JBHSDU010000015.1"/>
</dbReference>
<comment type="caution">
    <text evidence="3">The sequence shown here is derived from an EMBL/GenBank/DDBJ whole genome shotgun (WGS) entry which is preliminary data.</text>
</comment>
<feature type="signal peptide" evidence="2">
    <location>
        <begin position="1"/>
        <end position="26"/>
    </location>
</feature>
<evidence type="ECO:0000256" key="1">
    <source>
        <dbReference type="SAM" id="Coils"/>
    </source>
</evidence>